<keyword evidence="10 11" id="KW-0449">Lipoprotein</keyword>
<evidence type="ECO:0000256" key="6">
    <source>
        <dbReference type="ARBA" id="ARBA00023136"/>
    </source>
</evidence>
<dbReference type="GO" id="GO:0009279">
    <property type="term" value="C:cell outer membrane"/>
    <property type="evidence" value="ECO:0007669"/>
    <property type="project" value="UniProtKB-SubCell"/>
</dbReference>
<keyword evidence="13" id="KW-0969">Cilium</keyword>
<keyword evidence="6 11" id="KW-0472">Membrane</keyword>
<evidence type="ECO:0000256" key="9">
    <source>
        <dbReference type="ARBA" id="ARBA00023237"/>
    </source>
</evidence>
<keyword evidence="5 11" id="KW-0732">Signal</keyword>
<dbReference type="PROSITE" id="PS51257">
    <property type="entry name" value="PROKAR_LIPOPROTEIN"/>
    <property type="match status" value="1"/>
</dbReference>
<dbReference type="RefSeq" id="WP_253966904.1">
    <property type="nucleotide sequence ID" value="NZ_JAMFTH010000001.1"/>
</dbReference>
<sequence length="227" mass="24382">MNVMKCFVVFVFALLVLSGCATGPKPQPGDPYYAPTVSTRVQQPTQTNGSLYQASQSMTLFTDTKARNIGDIITIVLNERTASSKSSGVNVTKESSTSLPAGTIFGTTPTLNGMPFDTNINQDRDFNGDAGADQSNSLSGSIAVTVADVLPNGNLIVRGEKWMTLNRGDEFIRISGILRPEDISPQNTVASTRLANAQISYSGTGELANSQNMGWMSKFFNSGYWPF</sequence>
<name>A0A9X2KTC5_9GAMM</name>
<protein>
    <recommendedName>
        <fullName evidence="11">Flagellar L-ring protein</fullName>
    </recommendedName>
    <alternativeName>
        <fullName evidence="11">Basal body L-ring protein</fullName>
    </alternativeName>
</protein>
<comment type="function">
    <text evidence="1 11">Assembles around the rod to form the L-ring and probably protects the motor/basal body from shearing forces during rotation.</text>
</comment>
<organism evidence="13 14">
    <name type="scientific">Gilvimarinus xylanilyticus</name>
    <dbReference type="NCBI Taxonomy" id="2944139"/>
    <lineage>
        <taxon>Bacteria</taxon>
        <taxon>Pseudomonadati</taxon>
        <taxon>Pseudomonadota</taxon>
        <taxon>Gammaproteobacteria</taxon>
        <taxon>Cellvibrionales</taxon>
        <taxon>Cellvibrionaceae</taxon>
        <taxon>Gilvimarinus</taxon>
    </lineage>
</organism>
<evidence type="ECO:0000256" key="10">
    <source>
        <dbReference type="ARBA" id="ARBA00023288"/>
    </source>
</evidence>
<comment type="subcellular location">
    <subcellularLocation>
        <location evidence="11">Cell outer membrane</location>
        <topology evidence="11">Lipid-anchor</topology>
    </subcellularLocation>
    <subcellularLocation>
        <location evidence="11">Bacterial flagellum basal body</location>
    </subcellularLocation>
    <subcellularLocation>
        <location evidence="2">Membrane</location>
        <topology evidence="2">Lipid-anchor</topology>
    </subcellularLocation>
</comment>
<evidence type="ECO:0000256" key="4">
    <source>
        <dbReference type="ARBA" id="ARBA00011439"/>
    </source>
</evidence>
<reference evidence="13" key="2">
    <citation type="submission" date="2023-01" db="EMBL/GenBank/DDBJ databases">
        <title>Gilvimarinus xylanilyticus HB14 isolated from Caulerpa lentillifera aquaculture base in Hainan, China.</title>
        <authorList>
            <person name="Zhang Y.-J."/>
        </authorList>
    </citation>
    <scope>NUCLEOTIDE SEQUENCE</scope>
    <source>
        <strain evidence="13">HB14</strain>
    </source>
</reference>
<evidence type="ECO:0000256" key="8">
    <source>
        <dbReference type="ARBA" id="ARBA00023143"/>
    </source>
</evidence>
<keyword evidence="8 11" id="KW-0975">Bacterial flagellum</keyword>
<keyword evidence="14" id="KW-1185">Reference proteome</keyword>
<evidence type="ECO:0000256" key="1">
    <source>
        <dbReference type="ARBA" id="ARBA00002591"/>
    </source>
</evidence>
<dbReference type="PANTHER" id="PTHR34933">
    <property type="entry name" value="FLAGELLAR L-RING PROTEIN"/>
    <property type="match status" value="1"/>
</dbReference>
<dbReference type="InterPro" id="IPR000527">
    <property type="entry name" value="Flag_Lring"/>
</dbReference>
<keyword evidence="9 11" id="KW-0998">Cell outer membrane</keyword>
<accession>A0A9X2KTC5</accession>
<keyword evidence="7" id="KW-0564">Palmitate</keyword>
<dbReference type="Proteomes" id="UP001139319">
    <property type="component" value="Unassembled WGS sequence"/>
</dbReference>
<evidence type="ECO:0000256" key="2">
    <source>
        <dbReference type="ARBA" id="ARBA00004635"/>
    </source>
</evidence>
<gene>
    <name evidence="11 13" type="primary">flgH</name>
    <name evidence="13" type="ORF">M6D89_04895</name>
</gene>
<evidence type="ECO:0000256" key="7">
    <source>
        <dbReference type="ARBA" id="ARBA00023139"/>
    </source>
</evidence>
<comment type="similarity">
    <text evidence="3 11">Belongs to the FlgH family.</text>
</comment>
<feature type="chain" id="PRO_5040791400" description="Flagellar L-ring protein" evidence="12">
    <location>
        <begin position="22"/>
        <end position="227"/>
    </location>
</feature>
<evidence type="ECO:0000313" key="13">
    <source>
        <dbReference type="EMBL" id="MCP8898633.1"/>
    </source>
</evidence>
<dbReference type="GO" id="GO:0009427">
    <property type="term" value="C:bacterial-type flagellum basal body, distal rod, L ring"/>
    <property type="evidence" value="ECO:0007669"/>
    <property type="project" value="InterPro"/>
</dbReference>
<dbReference type="Pfam" id="PF02107">
    <property type="entry name" value="FlgH"/>
    <property type="match status" value="1"/>
</dbReference>
<keyword evidence="13" id="KW-0966">Cell projection</keyword>
<dbReference type="GO" id="GO:0071973">
    <property type="term" value="P:bacterial-type flagellum-dependent cell motility"/>
    <property type="evidence" value="ECO:0007669"/>
    <property type="project" value="InterPro"/>
</dbReference>
<evidence type="ECO:0000256" key="3">
    <source>
        <dbReference type="ARBA" id="ARBA00006929"/>
    </source>
</evidence>
<reference evidence="13" key="1">
    <citation type="submission" date="2022-05" db="EMBL/GenBank/DDBJ databases">
        <authorList>
            <person name="Sun H.-N."/>
        </authorList>
    </citation>
    <scope>NUCLEOTIDE SEQUENCE</scope>
    <source>
        <strain evidence="13">HB14</strain>
    </source>
</reference>
<dbReference type="GO" id="GO:0003774">
    <property type="term" value="F:cytoskeletal motor activity"/>
    <property type="evidence" value="ECO:0007669"/>
    <property type="project" value="InterPro"/>
</dbReference>
<proteinExistence type="inferred from homology"/>
<keyword evidence="13" id="KW-0282">Flagellum</keyword>
<feature type="signal peptide" evidence="12">
    <location>
        <begin position="1"/>
        <end position="21"/>
    </location>
</feature>
<dbReference type="PANTHER" id="PTHR34933:SF1">
    <property type="entry name" value="FLAGELLAR L-RING PROTEIN"/>
    <property type="match status" value="1"/>
</dbReference>
<evidence type="ECO:0000313" key="14">
    <source>
        <dbReference type="Proteomes" id="UP001139319"/>
    </source>
</evidence>
<dbReference type="AlphaFoldDB" id="A0A9X2KTC5"/>
<evidence type="ECO:0000256" key="5">
    <source>
        <dbReference type="ARBA" id="ARBA00022729"/>
    </source>
</evidence>
<comment type="caution">
    <text evidence="13">The sequence shown here is derived from an EMBL/GenBank/DDBJ whole genome shotgun (WGS) entry which is preliminary data.</text>
</comment>
<evidence type="ECO:0000256" key="12">
    <source>
        <dbReference type="SAM" id="SignalP"/>
    </source>
</evidence>
<dbReference type="EMBL" id="JAMFTH010000001">
    <property type="protein sequence ID" value="MCP8898633.1"/>
    <property type="molecule type" value="Genomic_DNA"/>
</dbReference>
<dbReference type="PRINTS" id="PR01008">
    <property type="entry name" value="FLGLRINGFLGH"/>
</dbReference>
<comment type="subunit">
    <text evidence="4 11">The basal body constitutes a major portion of the flagellar organelle and consists of four rings (L,P,S, and M) mounted on a central rod.</text>
</comment>
<evidence type="ECO:0000256" key="11">
    <source>
        <dbReference type="HAMAP-Rule" id="MF_00415"/>
    </source>
</evidence>
<dbReference type="HAMAP" id="MF_00415">
    <property type="entry name" value="FlgH"/>
    <property type="match status" value="1"/>
</dbReference>
<dbReference type="NCBIfam" id="NF001304">
    <property type="entry name" value="PRK00249.1-4"/>
    <property type="match status" value="1"/>
</dbReference>